<feature type="region of interest" description="Disordered" evidence="1">
    <location>
        <begin position="15"/>
        <end position="35"/>
    </location>
</feature>
<gene>
    <name evidence="2" type="ORF">PXEA_LOCUS8635</name>
</gene>
<dbReference type="EMBL" id="CAAALY010023790">
    <property type="protein sequence ID" value="VEL15195.1"/>
    <property type="molecule type" value="Genomic_DNA"/>
</dbReference>
<protein>
    <submittedName>
        <fullName evidence="2">Uncharacterized protein</fullName>
    </submittedName>
</protein>
<reference evidence="2" key="1">
    <citation type="submission" date="2018-11" db="EMBL/GenBank/DDBJ databases">
        <authorList>
            <consortium name="Pathogen Informatics"/>
        </authorList>
    </citation>
    <scope>NUCLEOTIDE SEQUENCE</scope>
</reference>
<evidence type="ECO:0000313" key="2">
    <source>
        <dbReference type="EMBL" id="VEL15195.1"/>
    </source>
</evidence>
<comment type="caution">
    <text evidence="2">The sequence shown here is derived from an EMBL/GenBank/DDBJ whole genome shotgun (WGS) entry which is preliminary data.</text>
</comment>
<evidence type="ECO:0000313" key="3">
    <source>
        <dbReference type="Proteomes" id="UP000784294"/>
    </source>
</evidence>
<feature type="compositionally biased region" description="Low complexity" evidence="1">
    <location>
        <begin position="15"/>
        <end position="32"/>
    </location>
</feature>
<name>A0A448WM87_9PLAT</name>
<dbReference type="AlphaFoldDB" id="A0A448WM87"/>
<accession>A0A448WM87</accession>
<organism evidence="2 3">
    <name type="scientific">Protopolystoma xenopodis</name>
    <dbReference type="NCBI Taxonomy" id="117903"/>
    <lineage>
        <taxon>Eukaryota</taxon>
        <taxon>Metazoa</taxon>
        <taxon>Spiralia</taxon>
        <taxon>Lophotrochozoa</taxon>
        <taxon>Platyhelminthes</taxon>
        <taxon>Monogenea</taxon>
        <taxon>Polyopisthocotylea</taxon>
        <taxon>Polystomatidea</taxon>
        <taxon>Polystomatidae</taxon>
        <taxon>Protopolystoma</taxon>
    </lineage>
</organism>
<evidence type="ECO:0000256" key="1">
    <source>
        <dbReference type="SAM" id="MobiDB-lite"/>
    </source>
</evidence>
<proteinExistence type="predicted"/>
<dbReference type="Proteomes" id="UP000784294">
    <property type="component" value="Unassembled WGS sequence"/>
</dbReference>
<sequence>MQFLVPADTNISDETAISAATTNTSTNADSSNFIEPPLKNTSKIRVSEPTAFVASNAANGQFNFPQPPPAKDFASLARHVLPIAGYLGPYSSRHVLLLCKLCRLGAAYFSLQV</sequence>
<keyword evidence="3" id="KW-1185">Reference proteome</keyword>